<feature type="compositionally biased region" description="Polar residues" evidence="1">
    <location>
        <begin position="14"/>
        <end position="37"/>
    </location>
</feature>
<accession>A0ABN7VLQ5</accession>
<gene>
    <name evidence="2" type="ORF">GMARGA_LOCUS19862</name>
</gene>
<proteinExistence type="predicted"/>
<feature type="compositionally biased region" description="Basic and acidic residues" evidence="1">
    <location>
        <begin position="1"/>
        <end position="12"/>
    </location>
</feature>
<comment type="caution">
    <text evidence="2">The sequence shown here is derived from an EMBL/GenBank/DDBJ whole genome shotgun (WGS) entry which is preliminary data.</text>
</comment>
<feature type="region of interest" description="Disordered" evidence="1">
    <location>
        <begin position="1"/>
        <end position="58"/>
    </location>
</feature>
<evidence type="ECO:0000313" key="2">
    <source>
        <dbReference type="EMBL" id="CAG8781985.1"/>
    </source>
</evidence>
<evidence type="ECO:0000256" key="1">
    <source>
        <dbReference type="SAM" id="MobiDB-lite"/>
    </source>
</evidence>
<dbReference type="EMBL" id="CAJVQB010016913">
    <property type="protein sequence ID" value="CAG8781985.1"/>
    <property type="molecule type" value="Genomic_DNA"/>
</dbReference>
<protein>
    <submittedName>
        <fullName evidence="2">16434_t:CDS:1</fullName>
    </submittedName>
</protein>
<feature type="compositionally biased region" description="Basic and acidic residues" evidence="1">
    <location>
        <begin position="45"/>
        <end position="58"/>
    </location>
</feature>
<keyword evidence="3" id="KW-1185">Reference proteome</keyword>
<name>A0ABN7VLQ5_GIGMA</name>
<reference evidence="2 3" key="1">
    <citation type="submission" date="2021-06" db="EMBL/GenBank/DDBJ databases">
        <authorList>
            <person name="Kallberg Y."/>
            <person name="Tangrot J."/>
            <person name="Rosling A."/>
        </authorList>
    </citation>
    <scope>NUCLEOTIDE SEQUENCE [LARGE SCALE GENOMIC DNA]</scope>
    <source>
        <strain evidence="2 3">120-4 pot B 10/14</strain>
    </source>
</reference>
<organism evidence="2 3">
    <name type="scientific">Gigaspora margarita</name>
    <dbReference type="NCBI Taxonomy" id="4874"/>
    <lineage>
        <taxon>Eukaryota</taxon>
        <taxon>Fungi</taxon>
        <taxon>Fungi incertae sedis</taxon>
        <taxon>Mucoromycota</taxon>
        <taxon>Glomeromycotina</taxon>
        <taxon>Glomeromycetes</taxon>
        <taxon>Diversisporales</taxon>
        <taxon>Gigasporaceae</taxon>
        <taxon>Gigaspora</taxon>
    </lineage>
</organism>
<evidence type="ECO:0000313" key="3">
    <source>
        <dbReference type="Proteomes" id="UP000789901"/>
    </source>
</evidence>
<feature type="non-terminal residue" evidence="2">
    <location>
        <position position="71"/>
    </location>
</feature>
<sequence>MQNQRKCNEVKQAKVQQGKTSNAKRQYSKNLRQNQQCKKSKLAKKVQEDKIGKVQEDKIGKVQEGKIGEVQ</sequence>
<dbReference type="Proteomes" id="UP000789901">
    <property type="component" value="Unassembled WGS sequence"/>
</dbReference>